<sequence precursor="true">MASRRYSCGFFFLTLLGLIVSQAVAQPSGRNVRAPDPEDIVLTTKDDVRIGATYYRSTMGREAVPIILIHDYKESRTVFNTLARALQSPSDPRLDSHAVLTIDLRGHGSSTAAVDRTGGTVTIDPARFKPADYGDMVRLDMEAVRKFLVEKNDAQELNLNKLCLIGTGMGANVATIWAAVDWSAPPLAQRKQGQDVKALVLVSPIWRQKGLPLVDALKQPDVAERISIMLVYGSEDTLASKDAQTVYKNFERYHPEPPIERVRELKDLYEYPLPTTLQGTKLLIDPRFKMLAALDTFLKARLSDKNFKWVARRVDE</sequence>
<feature type="chain" id="PRO_5022971835" evidence="1">
    <location>
        <begin position="26"/>
        <end position="316"/>
    </location>
</feature>
<dbReference type="Gene3D" id="3.40.50.1820">
    <property type="entry name" value="alpha/beta hydrolase"/>
    <property type="match status" value="1"/>
</dbReference>
<protein>
    <submittedName>
        <fullName evidence="3">Alpha/beta hydrolase family protein</fullName>
    </submittedName>
</protein>
<accession>A0A5B9Q7Q3</accession>
<gene>
    <name evidence="3" type="ORF">Pr1d_23270</name>
</gene>
<evidence type="ECO:0000313" key="3">
    <source>
        <dbReference type="EMBL" id="QEG35037.1"/>
    </source>
</evidence>
<organism evidence="3 4">
    <name type="scientific">Bythopirellula goksoeyrii</name>
    <dbReference type="NCBI Taxonomy" id="1400387"/>
    <lineage>
        <taxon>Bacteria</taxon>
        <taxon>Pseudomonadati</taxon>
        <taxon>Planctomycetota</taxon>
        <taxon>Planctomycetia</taxon>
        <taxon>Pirellulales</taxon>
        <taxon>Lacipirellulaceae</taxon>
        <taxon>Bythopirellula</taxon>
    </lineage>
</organism>
<evidence type="ECO:0000256" key="1">
    <source>
        <dbReference type="SAM" id="SignalP"/>
    </source>
</evidence>
<dbReference type="EMBL" id="CP042913">
    <property type="protein sequence ID" value="QEG35037.1"/>
    <property type="molecule type" value="Genomic_DNA"/>
</dbReference>
<evidence type="ECO:0000313" key="4">
    <source>
        <dbReference type="Proteomes" id="UP000323917"/>
    </source>
</evidence>
<keyword evidence="3" id="KW-0378">Hydrolase</keyword>
<name>A0A5B9Q7Q3_9BACT</name>
<dbReference type="RefSeq" id="WP_168205180.1">
    <property type="nucleotide sequence ID" value="NZ_CP042913.1"/>
</dbReference>
<dbReference type="Pfam" id="PF12697">
    <property type="entry name" value="Abhydrolase_6"/>
    <property type="match status" value="1"/>
</dbReference>
<dbReference type="KEGG" id="bgok:Pr1d_23270"/>
<dbReference type="InterPro" id="IPR000073">
    <property type="entry name" value="AB_hydrolase_1"/>
</dbReference>
<dbReference type="AlphaFoldDB" id="A0A5B9Q7Q3"/>
<feature type="signal peptide" evidence="1">
    <location>
        <begin position="1"/>
        <end position="25"/>
    </location>
</feature>
<dbReference type="InterPro" id="IPR029058">
    <property type="entry name" value="AB_hydrolase_fold"/>
</dbReference>
<feature type="domain" description="AB hydrolase-1" evidence="2">
    <location>
        <begin position="81"/>
        <end position="234"/>
    </location>
</feature>
<keyword evidence="4" id="KW-1185">Reference proteome</keyword>
<evidence type="ECO:0000259" key="2">
    <source>
        <dbReference type="Pfam" id="PF12697"/>
    </source>
</evidence>
<dbReference type="GO" id="GO:0016787">
    <property type="term" value="F:hydrolase activity"/>
    <property type="evidence" value="ECO:0007669"/>
    <property type="project" value="UniProtKB-KW"/>
</dbReference>
<dbReference type="Proteomes" id="UP000323917">
    <property type="component" value="Chromosome"/>
</dbReference>
<proteinExistence type="predicted"/>
<dbReference type="SUPFAM" id="SSF53474">
    <property type="entry name" value="alpha/beta-Hydrolases"/>
    <property type="match status" value="1"/>
</dbReference>
<reference evidence="3 4" key="1">
    <citation type="submission" date="2019-08" db="EMBL/GenBank/DDBJ databases">
        <title>Deep-cultivation of Planctomycetes and their phenomic and genomic characterization uncovers novel biology.</title>
        <authorList>
            <person name="Wiegand S."/>
            <person name="Jogler M."/>
            <person name="Boedeker C."/>
            <person name="Pinto D."/>
            <person name="Vollmers J."/>
            <person name="Rivas-Marin E."/>
            <person name="Kohn T."/>
            <person name="Peeters S.H."/>
            <person name="Heuer A."/>
            <person name="Rast P."/>
            <person name="Oberbeckmann S."/>
            <person name="Bunk B."/>
            <person name="Jeske O."/>
            <person name="Meyerdierks A."/>
            <person name="Storesund J.E."/>
            <person name="Kallscheuer N."/>
            <person name="Luecker S."/>
            <person name="Lage O.M."/>
            <person name="Pohl T."/>
            <person name="Merkel B.J."/>
            <person name="Hornburger P."/>
            <person name="Mueller R.-W."/>
            <person name="Bruemmer F."/>
            <person name="Labrenz M."/>
            <person name="Spormann A.M."/>
            <person name="Op den Camp H."/>
            <person name="Overmann J."/>
            <person name="Amann R."/>
            <person name="Jetten M.S.M."/>
            <person name="Mascher T."/>
            <person name="Medema M.H."/>
            <person name="Devos D.P."/>
            <person name="Kaster A.-K."/>
            <person name="Ovreas L."/>
            <person name="Rohde M."/>
            <person name="Galperin M.Y."/>
            <person name="Jogler C."/>
        </authorList>
    </citation>
    <scope>NUCLEOTIDE SEQUENCE [LARGE SCALE GENOMIC DNA]</scope>
    <source>
        <strain evidence="3 4">Pr1d</strain>
    </source>
</reference>
<keyword evidence="1" id="KW-0732">Signal</keyword>